<dbReference type="Gene3D" id="3.40.50.1820">
    <property type="entry name" value="alpha/beta hydrolase"/>
    <property type="match status" value="1"/>
</dbReference>
<dbReference type="PANTHER" id="PTHR11614">
    <property type="entry name" value="PHOSPHOLIPASE-RELATED"/>
    <property type="match status" value="1"/>
</dbReference>
<reference evidence="2 3" key="1">
    <citation type="submission" date="2017-08" db="EMBL/GenBank/DDBJ databases">
        <title>Infants hospitalized years apart are colonized by the same room-sourced microbial strains.</title>
        <authorList>
            <person name="Brooks B."/>
            <person name="Olm M.R."/>
            <person name="Firek B.A."/>
            <person name="Baker R."/>
            <person name="Thomas B.C."/>
            <person name="Morowitz M.J."/>
            <person name="Banfield J.F."/>
        </authorList>
    </citation>
    <scope>NUCLEOTIDE SEQUENCE [LARGE SCALE GENOMIC DNA]</scope>
    <source>
        <strain evidence="2">S2_006_000_R2_64</strain>
    </source>
</reference>
<evidence type="ECO:0000259" key="1">
    <source>
        <dbReference type="Pfam" id="PF12146"/>
    </source>
</evidence>
<dbReference type="Pfam" id="PF12146">
    <property type="entry name" value="Hydrolase_4"/>
    <property type="match status" value="1"/>
</dbReference>
<name>A0A2W5HSN9_9BACT</name>
<accession>A0A2W5HSN9</accession>
<comment type="caution">
    <text evidence="2">The sequence shown here is derived from an EMBL/GenBank/DDBJ whole genome shotgun (WGS) entry which is preliminary data.</text>
</comment>
<protein>
    <recommendedName>
        <fullName evidence="1">Serine aminopeptidase S33 domain-containing protein</fullName>
    </recommendedName>
</protein>
<dbReference type="AlphaFoldDB" id="A0A2W5HSN9"/>
<proteinExistence type="predicted"/>
<dbReference type="Proteomes" id="UP000249739">
    <property type="component" value="Unassembled WGS sequence"/>
</dbReference>
<sequence>MAFSKDGLPQIREDFKKARQQPEGWTSNYFINADQEKIFYAKIPALPSTSPVKGSVVMTTGYGDSIYNEYDSIREWQERGYDVYAMDWASQGFSQRNPDHPNRPSSRPLSYHVRDLDQFVHHVVEPQANRPLILSTHSMGGAIGAMYLKEHPGIFDKAVLAAPMLDLDTSILPREWFKNIAHVAKNIGLKNMSLPNWRDTIYDIKNFSMGRGKLSDTFSATVNDDYKPYELKLPSWGWVTSAYAAMDKTAKPDFFHNIKANILFVSAGHDELVDNKIIENAARTAPNGQLLHLPEAQHSIRSASQKDKETLWRNIDNLLENSNKMQPITRHEIKNHKSLISGQDLQPAFG</sequence>
<dbReference type="SUPFAM" id="SSF53474">
    <property type="entry name" value="alpha/beta-Hydrolases"/>
    <property type="match status" value="1"/>
</dbReference>
<dbReference type="InterPro" id="IPR029058">
    <property type="entry name" value="AB_hydrolase_fold"/>
</dbReference>
<organism evidence="2 3">
    <name type="scientific">Micavibrio aeruginosavorus</name>
    <dbReference type="NCBI Taxonomy" id="349221"/>
    <lineage>
        <taxon>Bacteria</taxon>
        <taxon>Pseudomonadati</taxon>
        <taxon>Bdellovibrionota</taxon>
        <taxon>Bdellovibrionia</taxon>
        <taxon>Bdellovibrionales</taxon>
        <taxon>Pseudobdellovibrionaceae</taxon>
        <taxon>Micavibrio</taxon>
    </lineage>
</organism>
<evidence type="ECO:0000313" key="2">
    <source>
        <dbReference type="EMBL" id="PZP56649.1"/>
    </source>
</evidence>
<gene>
    <name evidence="2" type="ORF">DI586_03030</name>
</gene>
<dbReference type="EMBL" id="QFOT01000019">
    <property type="protein sequence ID" value="PZP56649.1"/>
    <property type="molecule type" value="Genomic_DNA"/>
</dbReference>
<feature type="domain" description="Serine aminopeptidase S33" evidence="1">
    <location>
        <begin position="51"/>
        <end position="300"/>
    </location>
</feature>
<dbReference type="InterPro" id="IPR022742">
    <property type="entry name" value="Hydrolase_4"/>
</dbReference>
<evidence type="ECO:0000313" key="3">
    <source>
        <dbReference type="Proteomes" id="UP000249739"/>
    </source>
</evidence>
<dbReference type="InterPro" id="IPR051044">
    <property type="entry name" value="MAG_DAG_Lipase"/>
</dbReference>